<dbReference type="AlphaFoldDB" id="A0A9Q5HTF4"/>
<feature type="compositionally biased region" description="Basic and acidic residues" evidence="10">
    <location>
        <begin position="757"/>
        <end position="770"/>
    </location>
</feature>
<evidence type="ECO:0000256" key="2">
    <source>
        <dbReference type="ARBA" id="ARBA00022448"/>
    </source>
</evidence>
<dbReference type="CDD" id="cd21675">
    <property type="entry name" value="SMP_TEX2"/>
    <property type="match status" value="1"/>
</dbReference>
<evidence type="ECO:0000256" key="7">
    <source>
        <dbReference type="ARBA" id="ARBA00023121"/>
    </source>
</evidence>
<dbReference type="EMBL" id="LNZH02000208">
    <property type="protein sequence ID" value="OCB85559.1"/>
    <property type="molecule type" value="Genomic_DNA"/>
</dbReference>
<keyword evidence="4" id="KW-0256">Endoplasmic reticulum</keyword>
<keyword evidence="14" id="KW-1185">Reference proteome</keyword>
<feature type="compositionally biased region" description="Polar residues" evidence="10">
    <location>
        <begin position="1108"/>
        <end position="1138"/>
    </location>
</feature>
<reference evidence="13" key="1">
    <citation type="submission" date="2016-06" db="EMBL/GenBank/DDBJ databases">
        <title>Draft Genome sequence of the fungus Inonotus baumii.</title>
        <authorList>
            <person name="Zhu H."/>
            <person name="Lin W."/>
        </authorList>
    </citation>
    <scope>NUCLEOTIDE SEQUENCE</scope>
    <source>
        <strain evidence="13">821</strain>
    </source>
</reference>
<dbReference type="SUPFAM" id="SSF50729">
    <property type="entry name" value="PH domain-like"/>
    <property type="match status" value="1"/>
</dbReference>
<protein>
    <recommendedName>
        <fullName evidence="12">SMP-LTD domain-containing protein</fullName>
    </recommendedName>
</protein>
<evidence type="ECO:0000259" key="12">
    <source>
        <dbReference type="PROSITE" id="PS51847"/>
    </source>
</evidence>
<feature type="compositionally biased region" description="Polar residues" evidence="10">
    <location>
        <begin position="834"/>
        <end position="852"/>
    </location>
</feature>
<feature type="region of interest" description="Disordered" evidence="10">
    <location>
        <begin position="42"/>
        <end position="70"/>
    </location>
</feature>
<evidence type="ECO:0000256" key="8">
    <source>
        <dbReference type="ARBA" id="ARBA00023136"/>
    </source>
</evidence>
<feature type="compositionally biased region" description="Basic and acidic residues" evidence="10">
    <location>
        <begin position="715"/>
        <end position="728"/>
    </location>
</feature>
<feature type="compositionally biased region" description="Polar residues" evidence="10">
    <location>
        <begin position="603"/>
        <end position="616"/>
    </location>
</feature>
<dbReference type="PROSITE" id="PS51847">
    <property type="entry name" value="SMP"/>
    <property type="match status" value="1"/>
</dbReference>
<dbReference type="PANTHER" id="PTHR13466:SF19">
    <property type="entry name" value="NUCLEUS-VACUOLE JUNCTION PROTEIN 2"/>
    <property type="match status" value="1"/>
</dbReference>
<keyword evidence="8 11" id="KW-0472">Membrane</keyword>
<dbReference type="OrthoDB" id="26740at2759"/>
<comment type="caution">
    <text evidence="13">The sequence shown here is derived from an EMBL/GenBank/DDBJ whole genome shotgun (WGS) entry which is preliminary data.</text>
</comment>
<dbReference type="PANTHER" id="PTHR13466">
    <property type="entry name" value="TEX2 PROTEIN-RELATED"/>
    <property type="match status" value="1"/>
</dbReference>
<gene>
    <name evidence="13" type="ORF">A7U60_g7206</name>
</gene>
<keyword evidence="9" id="KW-0175">Coiled coil</keyword>
<evidence type="ECO:0000256" key="4">
    <source>
        <dbReference type="ARBA" id="ARBA00022824"/>
    </source>
</evidence>
<feature type="compositionally biased region" description="Low complexity" evidence="10">
    <location>
        <begin position="795"/>
        <end position="814"/>
    </location>
</feature>
<feature type="compositionally biased region" description="Polar residues" evidence="10">
    <location>
        <begin position="927"/>
        <end position="959"/>
    </location>
</feature>
<dbReference type="GO" id="GO:1990456">
    <property type="term" value="P:mitochondrion-endoplasmic reticulum membrane tethering"/>
    <property type="evidence" value="ECO:0007669"/>
    <property type="project" value="TreeGrafter"/>
</dbReference>
<name>A0A9Q5HTF4_SANBA</name>
<feature type="region of interest" description="Disordered" evidence="10">
    <location>
        <begin position="500"/>
        <end position="741"/>
    </location>
</feature>
<comment type="subcellular location">
    <subcellularLocation>
        <location evidence="1">Endoplasmic reticulum membrane</location>
    </subcellularLocation>
</comment>
<dbReference type="InterPro" id="IPR019411">
    <property type="entry name" value="MMM1_dom"/>
</dbReference>
<evidence type="ECO:0000256" key="9">
    <source>
        <dbReference type="SAM" id="Coils"/>
    </source>
</evidence>
<accession>A0A9Q5HTF4</accession>
<dbReference type="InterPro" id="IPR031468">
    <property type="entry name" value="SMP_LBD"/>
</dbReference>
<evidence type="ECO:0000256" key="5">
    <source>
        <dbReference type="ARBA" id="ARBA00022989"/>
    </source>
</evidence>
<feature type="coiled-coil region" evidence="9">
    <location>
        <begin position="201"/>
        <end position="228"/>
    </location>
</feature>
<evidence type="ECO:0000256" key="1">
    <source>
        <dbReference type="ARBA" id="ARBA00004586"/>
    </source>
</evidence>
<keyword evidence="6" id="KW-0445">Lipid transport</keyword>
<dbReference type="GO" id="GO:0032865">
    <property type="term" value="C:ERMES complex"/>
    <property type="evidence" value="ECO:0007669"/>
    <property type="project" value="TreeGrafter"/>
</dbReference>
<dbReference type="GO" id="GO:0008289">
    <property type="term" value="F:lipid binding"/>
    <property type="evidence" value="ECO:0007669"/>
    <property type="project" value="UniProtKB-KW"/>
</dbReference>
<evidence type="ECO:0000313" key="14">
    <source>
        <dbReference type="Proteomes" id="UP000757232"/>
    </source>
</evidence>
<dbReference type="Proteomes" id="UP000757232">
    <property type="component" value="Unassembled WGS sequence"/>
</dbReference>
<evidence type="ECO:0000313" key="13">
    <source>
        <dbReference type="EMBL" id="OCB85559.1"/>
    </source>
</evidence>
<feature type="region of interest" description="Disordered" evidence="10">
    <location>
        <begin position="753"/>
        <end position="1164"/>
    </location>
</feature>
<evidence type="ECO:0000256" key="3">
    <source>
        <dbReference type="ARBA" id="ARBA00022692"/>
    </source>
</evidence>
<feature type="domain" description="SMP-LTD" evidence="12">
    <location>
        <begin position="290"/>
        <end position="481"/>
    </location>
</feature>
<feature type="compositionally biased region" description="Pro residues" evidence="10">
    <location>
        <begin position="997"/>
        <end position="1020"/>
    </location>
</feature>
<organism evidence="13 14">
    <name type="scientific">Sanghuangporus baumii</name>
    <name type="common">Phellinus baumii</name>
    <dbReference type="NCBI Taxonomy" id="108892"/>
    <lineage>
        <taxon>Eukaryota</taxon>
        <taxon>Fungi</taxon>
        <taxon>Dikarya</taxon>
        <taxon>Basidiomycota</taxon>
        <taxon>Agaricomycotina</taxon>
        <taxon>Agaricomycetes</taxon>
        <taxon>Hymenochaetales</taxon>
        <taxon>Hymenochaetaceae</taxon>
        <taxon>Sanghuangporus</taxon>
    </lineage>
</organism>
<feature type="compositionally biased region" description="Polar residues" evidence="10">
    <location>
        <begin position="665"/>
        <end position="685"/>
    </location>
</feature>
<feature type="compositionally biased region" description="Basic and acidic residues" evidence="10">
    <location>
        <begin position="781"/>
        <end position="791"/>
    </location>
</feature>
<keyword evidence="5 11" id="KW-1133">Transmembrane helix</keyword>
<keyword evidence="7" id="KW-0446">Lipid-binding</keyword>
<dbReference type="GO" id="GO:0005789">
    <property type="term" value="C:endoplasmic reticulum membrane"/>
    <property type="evidence" value="ECO:0007669"/>
    <property type="project" value="UniProtKB-SubCell"/>
</dbReference>
<keyword evidence="2" id="KW-0813">Transport</keyword>
<feature type="compositionally biased region" description="Low complexity" evidence="10">
    <location>
        <begin position="643"/>
        <end position="659"/>
    </location>
</feature>
<feature type="compositionally biased region" description="Polar residues" evidence="10">
    <location>
        <begin position="534"/>
        <end position="545"/>
    </location>
</feature>
<feature type="compositionally biased region" description="Polar residues" evidence="10">
    <location>
        <begin position="632"/>
        <end position="642"/>
    </location>
</feature>
<sequence>MSLKALVYAYVLGGFTFIPLLICAAVAWTIYTSVPVGDPDPAKLERKKLSEQSNQDQDESPVPPVNDQPKPRKAWLIVRRTFEEKEPDGSYVNMMRAYLDSRSKDPKRSRPKDMWYVVLKGDVLYLYEDETMTECEAAIHLSMHQVTIFPEGLADGELFTKRNSICLNPLNDSDDHGEELTSITREMGFEAQYVDKTGSELDVSDRKKEKERTRLEDLEQMKEEAKAQAFDGSTPWFIFVRTCVEMEDWYLALVHAAHYSHSSSTLEPVRPVFSPSDMNHLVVTLDEQPDVIPMRWLNALLGRIFFSFYRTKNLESFIIGRLMKKLSKVKIPTFLQNVSVTDVSVGNTPPTFSKPMLKDLTKEGDAALEIRVMYRGEIRVTVEATAIINLGQRFKTYTVKLVLAVVLRRLDGNLLVKVKRPPTNRIWYAFTQPPDMELDVEPVVSDRQIKWSMICSTIESRLKEIINESVVMPNMDDIAFFESSHLMHRGGIWADASREAFRPEKSPEQNGTVTEANGGLPTKSRSTDVLAETVATTPTEPMTISDSDRIETASAPSLSQDSAQRRSWFGNDSNLTESENEASKSSPLDRPETFEDDRGRSLNVDTSNRRATSVPASKTPPAESSEAEGQGFLQSGSTLTAESSQDGSSTHSRSRSLSSGANVLGQGNSSSEAMPSRTTNTSSFLSALKQKADKQALSNTAKEAMKKWSANWNGFKREHMGGTNHPEETADGATGSTLSGSLLKGRNYADIRAAVAGRKDQGPSDERHETSSSSRPIDIPTIKKDEDESRNAEGSSSGSSKDIEPSSSASSQSSPKTPALLRREAARAPISPPKVTTDTTHISEPTPSASTMILSSPEPEVLPPPIKTQPSQGAMMTIPGIHASHRGDIQSLGYVPPASSSSTPTESKSRTPTIPPTIQSVYRLFRSPTSNSSVLQQQQGQTRTNLGSATSASPGQSPARSEGSPPAPESNDDVTPLSLTPSVIDSPGTRTPVASRPTPPPLPPRSPSVPRPSPTPPQLPPRRDSGGALKMGEGDIAIAPSASDALRAIAEQDETKRRDINGSPELRPKANTSTRAKRTSLGAKRISTPIIFSEEPVPMHSDVDGGTSLRSDASTMEVTKSSNMRSDQLSEPDTSCTPETGADVSAKPRPPPLPPRRSSALSSS</sequence>
<proteinExistence type="predicted"/>
<evidence type="ECO:0000256" key="10">
    <source>
        <dbReference type="SAM" id="MobiDB-lite"/>
    </source>
</evidence>
<feature type="transmembrane region" description="Helical" evidence="11">
    <location>
        <begin position="7"/>
        <end position="31"/>
    </location>
</feature>
<evidence type="ECO:0000256" key="6">
    <source>
        <dbReference type="ARBA" id="ARBA00023055"/>
    </source>
</evidence>
<dbReference type="GO" id="GO:0015914">
    <property type="term" value="P:phospholipid transport"/>
    <property type="evidence" value="ECO:0007669"/>
    <property type="project" value="TreeGrafter"/>
</dbReference>
<keyword evidence="3 11" id="KW-0812">Transmembrane</keyword>
<feature type="compositionally biased region" description="Basic and acidic residues" evidence="10">
    <location>
        <begin position="587"/>
        <end position="600"/>
    </location>
</feature>
<feature type="compositionally biased region" description="Low complexity" evidence="10">
    <location>
        <begin position="896"/>
        <end position="912"/>
    </location>
</feature>
<dbReference type="Pfam" id="PF10296">
    <property type="entry name" value="MMM1"/>
    <property type="match status" value="1"/>
</dbReference>
<evidence type="ECO:0000256" key="11">
    <source>
        <dbReference type="SAM" id="Phobius"/>
    </source>
</evidence>